<gene>
    <name evidence="2" type="ORF">AB7A72_10580</name>
</gene>
<name>A0ABV4B1U2_9BURK</name>
<comment type="caution">
    <text evidence="2">The sequence shown here is derived from an EMBL/GenBank/DDBJ whole genome shotgun (WGS) entry which is preliminary data.</text>
</comment>
<evidence type="ECO:0000256" key="1">
    <source>
        <dbReference type="SAM" id="MobiDB-lite"/>
    </source>
</evidence>
<accession>A0ABV4B1U2</accession>
<protein>
    <submittedName>
        <fullName evidence="2">Uncharacterized protein</fullName>
    </submittedName>
</protein>
<keyword evidence="3" id="KW-1185">Reference proteome</keyword>
<evidence type="ECO:0000313" key="3">
    <source>
        <dbReference type="Proteomes" id="UP001562178"/>
    </source>
</evidence>
<evidence type="ECO:0000313" key="2">
    <source>
        <dbReference type="EMBL" id="MEY2251451.1"/>
    </source>
</evidence>
<dbReference type="EMBL" id="JBGBDC010000004">
    <property type="protein sequence ID" value="MEY2251451.1"/>
    <property type="molecule type" value="Genomic_DNA"/>
</dbReference>
<dbReference type="Proteomes" id="UP001562178">
    <property type="component" value="Unassembled WGS sequence"/>
</dbReference>
<reference evidence="2 3" key="1">
    <citation type="journal article" date="2016" name="Int. J. Syst. Evol. Microbiol.">
        <title>Description of Comamonas sediminis sp. nov., isolated from lagoon sediments.</title>
        <authorList>
            <person name="Subhash Y."/>
            <person name="Bang J.J."/>
            <person name="You T.H."/>
            <person name="Lee S.S."/>
        </authorList>
    </citation>
    <scope>NUCLEOTIDE SEQUENCE [LARGE SCALE GENOMIC DNA]</scope>
    <source>
        <strain evidence="2 3">JCM 31169</strain>
    </source>
</reference>
<sequence length="58" mass="6381">MIPVKSTVPLYVGGKVVTEFETSEAHFRELVRVHGNEKVKQASAKAETKPDAKKASKQ</sequence>
<dbReference type="RefSeq" id="WP_369459894.1">
    <property type="nucleotide sequence ID" value="NZ_JBGBDC010000004.1"/>
</dbReference>
<feature type="region of interest" description="Disordered" evidence="1">
    <location>
        <begin position="35"/>
        <end position="58"/>
    </location>
</feature>
<proteinExistence type="predicted"/>
<organism evidence="2 3">
    <name type="scientific">Comamonas sediminis</name>
    <dbReference type="NCBI Taxonomy" id="1783360"/>
    <lineage>
        <taxon>Bacteria</taxon>
        <taxon>Pseudomonadati</taxon>
        <taxon>Pseudomonadota</taxon>
        <taxon>Betaproteobacteria</taxon>
        <taxon>Burkholderiales</taxon>
        <taxon>Comamonadaceae</taxon>
        <taxon>Comamonas</taxon>
    </lineage>
</organism>